<dbReference type="Pfam" id="PF16868">
    <property type="entry name" value="NMT1_3"/>
    <property type="match status" value="1"/>
</dbReference>
<dbReference type="Gene3D" id="3.40.190.10">
    <property type="entry name" value="Periplasmic binding protein-like II"/>
    <property type="match status" value="2"/>
</dbReference>
<protein>
    <submittedName>
        <fullName evidence="1">TAXI family TRAP transporter solute-binding subunit</fullName>
    </submittedName>
</protein>
<reference evidence="1" key="1">
    <citation type="journal article" date="1998" name="Int. J. Syst. Bacteriol. 48 Pt">
        <title>Thermococcus guaymasensis sp. nov. and Thermococcus aggregans sp. nov., two novel thermophilic archaea isolated from the Guaymas Basin hydrothermal vent site.</title>
        <authorList>
            <person name="Canganella F."/>
            <person name="Jones W.J."/>
            <person name="Gambacorta A."/>
            <person name="Antranikian G."/>
        </authorList>
    </citation>
    <scope>NUCLEOTIDE SEQUENCE</scope>
    <source>
        <strain evidence="1">TY</strain>
    </source>
</reference>
<evidence type="ECO:0000313" key="1">
    <source>
        <dbReference type="EMBL" id="USS40815.1"/>
    </source>
</evidence>
<dbReference type="RefSeq" id="WP_253304764.1">
    <property type="nucleotide sequence ID" value="NZ_CP099582.1"/>
</dbReference>
<proteinExistence type="predicted"/>
<dbReference type="PANTHER" id="PTHR42941:SF1">
    <property type="entry name" value="SLL1037 PROTEIN"/>
    <property type="match status" value="1"/>
</dbReference>
<name>A0A9E7MXS2_THEAG</name>
<dbReference type="PANTHER" id="PTHR42941">
    <property type="entry name" value="SLL1037 PROTEIN"/>
    <property type="match status" value="1"/>
</dbReference>
<dbReference type="Proteomes" id="UP001055732">
    <property type="component" value="Chromosome"/>
</dbReference>
<accession>A0A9E7MXS2</accession>
<dbReference type="PROSITE" id="PS51257">
    <property type="entry name" value="PROKAR_LIPOPROTEIN"/>
    <property type="match status" value="1"/>
</dbReference>
<reference evidence="1" key="2">
    <citation type="submission" date="2022-06" db="EMBL/GenBank/DDBJ databases">
        <authorList>
            <person name="Park Y.-J."/>
        </authorList>
    </citation>
    <scope>NUCLEOTIDE SEQUENCE</scope>
    <source>
        <strain evidence="1">TY</strain>
    </source>
</reference>
<dbReference type="InterPro" id="IPR011852">
    <property type="entry name" value="TRAP_TAXI"/>
</dbReference>
<keyword evidence="2" id="KW-1185">Reference proteome</keyword>
<dbReference type="SUPFAM" id="SSF53850">
    <property type="entry name" value="Periplasmic binding protein-like II"/>
    <property type="match status" value="1"/>
</dbReference>
<dbReference type="NCBIfam" id="TIGR02122">
    <property type="entry name" value="TRAP_TAXI"/>
    <property type="match status" value="1"/>
</dbReference>
<dbReference type="EMBL" id="CP099582">
    <property type="protein sequence ID" value="USS40815.1"/>
    <property type="molecule type" value="Genomic_DNA"/>
</dbReference>
<dbReference type="AlphaFoldDB" id="A0A9E7MXS2"/>
<dbReference type="CDD" id="cd13567">
    <property type="entry name" value="PBP2_TtGluBP"/>
    <property type="match status" value="1"/>
</dbReference>
<evidence type="ECO:0000313" key="2">
    <source>
        <dbReference type="Proteomes" id="UP001055732"/>
    </source>
</evidence>
<gene>
    <name evidence="1" type="ORF">NF865_00895</name>
</gene>
<organism evidence="1 2">
    <name type="scientific">Thermococcus aggregans</name>
    <dbReference type="NCBI Taxonomy" id="110163"/>
    <lineage>
        <taxon>Archaea</taxon>
        <taxon>Methanobacteriati</taxon>
        <taxon>Methanobacteriota</taxon>
        <taxon>Thermococci</taxon>
        <taxon>Thermococcales</taxon>
        <taxon>Thermococcaceae</taxon>
        <taxon>Thermococcus</taxon>
    </lineage>
</organism>
<dbReference type="KEGG" id="tagg:NF865_00895"/>
<sequence>MKWKAIGLIFVLALGLIVSGCTQKETQTQTTQAQEITIYTGGTGGVYFPLGSKYAEILTKNDVPAKAVTSGASVANAKAIGDGTAQAAILQNDVAYYAHNGLYMFEGQTIKNIRGVAALYPETIQFIVRADSDIKTLQDLAGKKVAIGAPGSGTAVAAEQVLRAAGVWDSIEKVNQDFNEASQSLKLGQVDAAVIVSGIPTPSVNQIAVQTPVRVLPIPDDILNKLKQQGYIFYVRQVVPKGTYNGVEEDTPTLAVKAMLAVSADLSEDTVYKMTKILFENVDQLRAVHQKAQLISLETALDGMSIPLHPGAIKYYEEKGLSVPEELKG</sequence>